<evidence type="ECO:0000256" key="6">
    <source>
        <dbReference type="HAMAP-Rule" id="MF_03102"/>
    </source>
</evidence>
<comment type="function">
    <text evidence="6">Component of the ERMES/MDM complex, which serves as a molecular tether to connect the endoplasmic reticulum and mitochondria. Components of this complex are involved in the control of mitochondrial shape and protein biogenesis and may function in phospholipid exchange. MDM10 is involved in the late assembly steps of the general translocase of the mitochondrial outer membrane (TOM complex). Functions in the TOM40-specific route of the assembly of outer membrane beta-barrel proteins, including the association of TOM40 with the receptor TOM22 and small TOM proteins. Can associate with the SAM(core) complex as well as the MDM12-MMM1 complex, both involved in late steps of the major beta-barrel assembly pathway, that is responsible for biogenesis of all outer membrane beta-barrel proteins. May act as a switch that shuttles between both complexes and channels precursor proteins into the TOM40-specific pathway. Plays a role in mitochondrial morphology and in the inheritance of mitochondria.</text>
</comment>
<dbReference type="Proteomes" id="UP000054549">
    <property type="component" value="Unassembled WGS sequence"/>
</dbReference>
<protein>
    <recommendedName>
        <fullName evidence="6">Mitochondrial distribution and morphology protein 10</fullName>
    </recommendedName>
    <alternativeName>
        <fullName evidence="6">Mitochondrial inheritance component MDM10</fullName>
    </alternativeName>
</protein>
<dbReference type="FunCoup" id="A0A0C2TMD4">
    <property type="interactions" value="53"/>
</dbReference>
<evidence type="ECO:0000256" key="4">
    <source>
        <dbReference type="ARBA" id="ARBA00023128"/>
    </source>
</evidence>
<dbReference type="GO" id="GO:0001401">
    <property type="term" value="C:SAM complex"/>
    <property type="evidence" value="ECO:0007669"/>
    <property type="project" value="TreeGrafter"/>
</dbReference>
<keyword evidence="1 6" id="KW-1134">Transmembrane beta strand</keyword>
<dbReference type="GO" id="GO:0051654">
    <property type="term" value="P:establishment of mitochondrion localization"/>
    <property type="evidence" value="ECO:0007669"/>
    <property type="project" value="TreeGrafter"/>
</dbReference>
<evidence type="ECO:0000256" key="5">
    <source>
        <dbReference type="ARBA" id="ARBA00023136"/>
    </source>
</evidence>
<dbReference type="GO" id="GO:1990456">
    <property type="term" value="P:mitochondrion-endoplasmic reticulum membrane tethering"/>
    <property type="evidence" value="ECO:0007669"/>
    <property type="project" value="UniProtKB-UniRule"/>
</dbReference>
<keyword evidence="4 6" id="KW-0496">Mitochondrion</keyword>
<gene>
    <name evidence="6" type="primary">MDM10</name>
    <name evidence="7" type="ORF">M378DRAFT_158874</name>
</gene>
<comment type="subcellular location">
    <subcellularLocation>
        <location evidence="6">Mitochondrion outer membrane</location>
        <topology evidence="6">Multi-pass membrane protein</topology>
    </subcellularLocation>
    <text evidence="6">The ERMES/MDM complex localizes to a few discrete foci (around 10 per single cell), that represent mitochondria-endoplasmic reticulum junctions. These foci are often found next to mtDNA nucleoids.</text>
</comment>
<dbReference type="HOGENOM" id="CLU_026505_2_0_1"/>
<dbReference type="InParanoid" id="A0A0C2TMD4"/>
<dbReference type="AlphaFoldDB" id="A0A0C2TMD4"/>
<dbReference type="InterPro" id="IPR027539">
    <property type="entry name" value="Mdm10"/>
</dbReference>
<keyword evidence="2 6" id="KW-0812">Transmembrane</keyword>
<keyword evidence="3 6" id="KW-1000">Mitochondrion outer membrane</keyword>
<comment type="subunit">
    <text evidence="6">Component of the ER-mitochondria encounter structure (ERMES) or MDM complex, composed of MMM1, MDM10, MDM12 and MDM34. Associates with the mitochondrial outer membrane sorting assembly machinery SAM(core) complex.</text>
</comment>
<dbReference type="GO" id="GO:0045040">
    <property type="term" value="P:protein insertion into mitochondrial outer membrane"/>
    <property type="evidence" value="ECO:0007669"/>
    <property type="project" value="UniProtKB-UniRule"/>
</dbReference>
<comment type="domain">
    <text evidence="6">Lacks alpha-helical transmembrane segments, suggesting that it resides in the membrane via beta-sheet conformations similar to those predicted for other outer membrane proteins and porin.</text>
</comment>
<evidence type="ECO:0000256" key="3">
    <source>
        <dbReference type="ARBA" id="ARBA00022787"/>
    </source>
</evidence>
<organism evidence="7 8">
    <name type="scientific">Amanita muscaria (strain Koide BX008)</name>
    <dbReference type="NCBI Taxonomy" id="946122"/>
    <lineage>
        <taxon>Eukaryota</taxon>
        <taxon>Fungi</taxon>
        <taxon>Dikarya</taxon>
        <taxon>Basidiomycota</taxon>
        <taxon>Agaricomycotina</taxon>
        <taxon>Agaricomycetes</taxon>
        <taxon>Agaricomycetidae</taxon>
        <taxon>Agaricales</taxon>
        <taxon>Pluteineae</taxon>
        <taxon>Amanitaceae</taxon>
        <taxon>Amanita</taxon>
    </lineage>
</organism>
<name>A0A0C2TMD4_AMAMK</name>
<proteinExistence type="inferred from homology"/>
<evidence type="ECO:0000313" key="7">
    <source>
        <dbReference type="EMBL" id="KIL68329.1"/>
    </source>
</evidence>
<evidence type="ECO:0000256" key="2">
    <source>
        <dbReference type="ARBA" id="ARBA00022692"/>
    </source>
</evidence>
<evidence type="ECO:0000256" key="1">
    <source>
        <dbReference type="ARBA" id="ARBA00022452"/>
    </source>
</evidence>
<dbReference type="STRING" id="946122.A0A0C2TMD4"/>
<reference evidence="7 8" key="1">
    <citation type="submission" date="2014-04" db="EMBL/GenBank/DDBJ databases">
        <title>Evolutionary Origins and Diversification of the Mycorrhizal Mutualists.</title>
        <authorList>
            <consortium name="DOE Joint Genome Institute"/>
            <consortium name="Mycorrhizal Genomics Consortium"/>
            <person name="Kohler A."/>
            <person name="Kuo A."/>
            <person name="Nagy L.G."/>
            <person name="Floudas D."/>
            <person name="Copeland A."/>
            <person name="Barry K.W."/>
            <person name="Cichocki N."/>
            <person name="Veneault-Fourrey C."/>
            <person name="LaButti K."/>
            <person name="Lindquist E.A."/>
            <person name="Lipzen A."/>
            <person name="Lundell T."/>
            <person name="Morin E."/>
            <person name="Murat C."/>
            <person name="Riley R."/>
            <person name="Ohm R."/>
            <person name="Sun H."/>
            <person name="Tunlid A."/>
            <person name="Henrissat B."/>
            <person name="Grigoriev I.V."/>
            <person name="Hibbett D.S."/>
            <person name="Martin F."/>
        </authorList>
    </citation>
    <scope>NUCLEOTIDE SEQUENCE [LARGE SCALE GENOMIC DNA]</scope>
    <source>
        <strain evidence="7 8">Koide BX008</strain>
    </source>
</reference>
<dbReference type="GO" id="GO:0070096">
    <property type="term" value="P:mitochondrial outer membrane translocase complex assembly"/>
    <property type="evidence" value="ECO:0007669"/>
    <property type="project" value="UniProtKB-UniRule"/>
</dbReference>
<dbReference type="EMBL" id="KN818229">
    <property type="protein sequence ID" value="KIL68329.1"/>
    <property type="molecule type" value="Genomic_DNA"/>
</dbReference>
<dbReference type="OrthoDB" id="2103793at2759"/>
<keyword evidence="5 6" id="KW-0472">Membrane</keyword>
<keyword evidence="8" id="KW-1185">Reference proteome</keyword>
<evidence type="ECO:0000313" key="8">
    <source>
        <dbReference type="Proteomes" id="UP000054549"/>
    </source>
</evidence>
<dbReference type="Pfam" id="PF12519">
    <property type="entry name" value="MDM10"/>
    <property type="match status" value="1"/>
</dbReference>
<dbReference type="PANTHER" id="PTHR28035">
    <property type="entry name" value="MITOCHONDRIAL DISTRIBUTION AND MORPHOLOGY PROTEIN 10"/>
    <property type="match status" value="1"/>
</dbReference>
<accession>A0A0C2TMD4</accession>
<dbReference type="GO" id="GO:0032865">
    <property type="term" value="C:ERMES complex"/>
    <property type="evidence" value="ECO:0007669"/>
    <property type="project" value="UniProtKB-UniRule"/>
</dbReference>
<comment type="similarity">
    <text evidence="6">Belongs to the MDM10 family.</text>
</comment>
<dbReference type="PANTHER" id="PTHR28035:SF1">
    <property type="entry name" value="MITOCHONDRIAL DISTRIBUTION AND MORPHOLOGY PROTEIN 10"/>
    <property type="match status" value="1"/>
</dbReference>
<dbReference type="HAMAP" id="MF_03102">
    <property type="entry name" value="Mdm10"/>
    <property type="match status" value="1"/>
</dbReference>
<sequence length="421" mass="46944">MHPFSTHVLRSYYKATGWNEDNLFANFTRSSSAILDFTIPRGLNVSVSKSPNAHFKTTYAINAMPYLHGSVGYIYTSCDLNVRSSANAQFKDVIDCFKIYDQPHKPDAKEEEWLAGERVDIRDYLMYGRLHLPSRRLDALYSTRLTSTLQALVAVISEPPLNTHSDYRRNRTGQTSNVMFNLQHDVGKWCTEYTYSAEDDMWGIKLLHNLGRLSGSPDISEESDVSARQRTGIKRVDEEEPIEGGLRGRVSVGAELYASAKERSAGVSAGIRFTTFPDATPPSYQLSSPMTATQKAMFPQPPTTITALFNPMLGYVAAAYTAQASQDLSLSSRFEFNVYSFESDWTMGAEWWLRSHQNEVAEPQGVHGVLKARASTSSNVALLWEGRLKSMLVSLGVLADLSHRSKPLKGVGLEVSYFSSD</sequence>
<dbReference type="GO" id="GO:0015914">
    <property type="term" value="P:phospholipid transport"/>
    <property type="evidence" value="ECO:0007669"/>
    <property type="project" value="TreeGrafter"/>
</dbReference>